<gene>
    <name evidence="1" type="ORF">EB796_008809</name>
</gene>
<sequence>MAEEALPEAASGNRDIAQETAAILNQQQCANLRPPSFDGTTEVDEFLCRFKHVRVFNGWEAEETELRFDMAVTGPAKRGLLEGTYNHYADQL</sequence>
<protein>
    <submittedName>
        <fullName evidence="1">Uncharacterized protein</fullName>
    </submittedName>
</protein>
<accession>A0A7J7K2L6</accession>
<evidence type="ECO:0000313" key="2">
    <source>
        <dbReference type="Proteomes" id="UP000593567"/>
    </source>
</evidence>
<evidence type="ECO:0000313" key="1">
    <source>
        <dbReference type="EMBL" id="KAF6032879.1"/>
    </source>
</evidence>
<dbReference type="EMBL" id="VXIV02001470">
    <property type="protein sequence ID" value="KAF6032879.1"/>
    <property type="molecule type" value="Genomic_DNA"/>
</dbReference>
<organism evidence="1 2">
    <name type="scientific">Bugula neritina</name>
    <name type="common">Brown bryozoan</name>
    <name type="synonym">Sertularia neritina</name>
    <dbReference type="NCBI Taxonomy" id="10212"/>
    <lineage>
        <taxon>Eukaryota</taxon>
        <taxon>Metazoa</taxon>
        <taxon>Spiralia</taxon>
        <taxon>Lophotrochozoa</taxon>
        <taxon>Bryozoa</taxon>
        <taxon>Gymnolaemata</taxon>
        <taxon>Cheilostomatida</taxon>
        <taxon>Flustrina</taxon>
        <taxon>Buguloidea</taxon>
        <taxon>Bugulidae</taxon>
        <taxon>Bugula</taxon>
    </lineage>
</organism>
<keyword evidence="2" id="KW-1185">Reference proteome</keyword>
<name>A0A7J7K2L6_BUGNE</name>
<proteinExistence type="predicted"/>
<comment type="caution">
    <text evidence="1">The sequence shown here is derived from an EMBL/GenBank/DDBJ whole genome shotgun (WGS) entry which is preliminary data.</text>
</comment>
<dbReference type="AlphaFoldDB" id="A0A7J7K2L6"/>
<dbReference type="Proteomes" id="UP000593567">
    <property type="component" value="Unassembled WGS sequence"/>
</dbReference>
<reference evidence="1" key="1">
    <citation type="submission" date="2020-06" db="EMBL/GenBank/DDBJ databases">
        <title>Draft genome of Bugula neritina, a colonial animal packing powerful symbionts and potential medicines.</title>
        <authorList>
            <person name="Rayko M."/>
        </authorList>
    </citation>
    <scope>NUCLEOTIDE SEQUENCE [LARGE SCALE GENOMIC DNA]</scope>
    <source>
        <strain evidence="1">Kwan_BN1</strain>
    </source>
</reference>